<sequence>MKTLSYSKLSLALFSVILMTSRFAVANADPVAPPVMAISPVAEMTEPRPSDQEIRQEAYELYLSRMETTELVEKFLDTHDKLLKRLEKDMASQPEAPNITRYKETFEQYKVLAEQIGKLPEAAGLSELEKKQAELQALFALLVEPPPLVPPEVPALFGTLKSLAEQSQDPEVKTLLVKLENLKTKASASIVETTNLAEKFKQLIDKYKLPAELTNISNVLAERNKDIVNVTTYNLTVTTLELLKNLQDNILNTNQKVFDYTRQVSDGVWAVLTHQRLAHTDKKNKLTLANNKGNLTSVSFGYQKEQDGVRFGILANVGRGETKAPQNLKLTHTLVQGGVYIGASNANVFVEGGIIAGVDKVNATTAPKRAEVKAKFNTKTLGVILNGGYKFTLNDKLNVTPAISYQYQKLSAVKAKFAELDVKTQRLAVNQIGVSVTVDYKPLPDLSILAKAGVDALKRNVQVSLPDLQVLSLEQVNIIHQTKNKDVRTHFSLEMTKQFGKVTIGGTVGYNHYLKSKLSGVNVGLNLGYHF</sequence>
<organism evidence="2 3">
    <name type="scientific">Mergibacter septicus</name>
    <dbReference type="NCBI Taxonomy" id="221402"/>
    <lineage>
        <taxon>Bacteria</taxon>
        <taxon>Pseudomonadati</taxon>
        <taxon>Pseudomonadota</taxon>
        <taxon>Gammaproteobacteria</taxon>
        <taxon>Pasteurellales</taxon>
        <taxon>Pasteurellaceae</taxon>
        <taxon>Mergibacter</taxon>
    </lineage>
</organism>
<name>A0A8D4LNZ7_9PAST</name>
<dbReference type="Pfam" id="PF03797">
    <property type="entry name" value="Autotransporter"/>
    <property type="match status" value="1"/>
</dbReference>
<dbReference type="EMBL" id="CP022011">
    <property type="protein sequence ID" value="QDJ14905.1"/>
    <property type="molecule type" value="Genomic_DNA"/>
</dbReference>
<gene>
    <name evidence="2" type="ORF">CEP48_05435</name>
</gene>
<dbReference type="Gene3D" id="2.40.128.130">
    <property type="entry name" value="Autotransporter beta-domain"/>
    <property type="match status" value="1"/>
</dbReference>
<dbReference type="InterPro" id="IPR005546">
    <property type="entry name" value="Autotransporte_beta"/>
</dbReference>
<feature type="domain" description="Autotransporter" evidence="1">
    <location>
        <begin position="289"/>
        <end position="412"/>
    </location>
</feature>
<reference evidence="2" key="1">
    <citation type="submission" date="2017-06" db="EMBL/GenBank/DDBJ databases">
        <title>Genome sequencing of pathogenic and non-pathogenic strains within Bisgaard taxon 40.</title>
        <authorList>
            <person name="Ladner J.T."/>
            <person name="Lovett S.P."/>
            <person name="Koroleva G."/>
            <person name="Lorch J.M."/>
        </authorList>
    </citation>
    <scope>NUCLEOTIDE SEQUENCE</scope>
    <source>
        <strain evidence="2">27576-1-I1</strain>
    </source>
</reference>
<protein>
    <recommendedName>
        <fullName evidence="1">Autotransporter domain-containing protein</fullName>
    </recommendedName>
</protein>
<proteinExistence type="predicted"/>
<keyword evidence="3" id="KW-1185">Reference proteome</keyword>
<dbReference type="SUPFAM" id="SSF103515">
    <property type="entry name" value="Autotransporter"/>
    <property type="match status" value="1"/>
</dbReference>
<dbReference type="AlphaFoldDB" id="A0A8D4LNZ7"/>
<dbReference type="RefSeq" id="WP_261920574.1">
    <property type="nucleotide sequence ID" value="NZ_CP022011.1"/>
</dbReference>
<evidence type="ECO:0000259" key="1">
    <source>
        <dbReference type="Pfam" id="PF03797"/>
    </source>
</evidence>
<dbReference type="InterPro" id="IPR036709">
    <property type="entry name" value="Autotransporte_beta_dom_sf"/>
</dbReference>
<evidence type="ECO:0000313" key="3">
    <source>
        <dbReference type="Proteomes" id="UP000955338"/>
    </source>
</evidence>
<accession>A0A8D4LNZ7</accession>
<evidence type="ECO:0000313" key="2">
    <source>
        <dbReference type="EMBL" id="QDJ14905.1"/>
    </source>
</evidence>
<dbReference type="Proteomes" id="UP000955338">
    <property type="component" value="Chromosome"/>
</dbReference>